<evidence type="ECO:0000313" key="3">
    <source>
        <dbReference type="Proteomes" id="UP000648187"/>
    </source>
</evidence>
<feature type="region of interest" description="Disordered" evidence="1">
    <location>
        <begin position="152"/>
        <end position="192"/>
    </location>
</feature>
<name>A0A835L7J0_SPOEX</name>
<protein>
    <submittedName>
        <fullName evidence="2">Uncharacterized protein</fullName>
    </submittedName>
</protein>
<dbReference type="Proteomes" id="UP000648187">
    <property type="component" value="Unassembled WGS sequence"/>
</dbReference>
<evidence type="ECO:0000256" key="1">
    <source>
        <dbReference type="SAM" id="MobiDB-lite"/>
    </source>
</evidence>
<accession>A0A835L7J0</accession>
<proteinExistence type="predicted"/>
<reference evidence="2" key="1">
    <citation type="submission" date="2020-08" db="EMBL/GenBank/DDBJ databases">
        <title>Spodoptera exigua strain:BAW_Kor-Di-RS1 Genome sequencing and assembly.</title>
        <authorList>
            <person name="Kim J."/>
            <person name="Nam H.Y."/>
            <person name="Kwon M."/>
            <person name="Choi J.H."/>
            <person name="Cho S.R."/>
            <person name="Kim G.-H."/>
        </authorList>
    </citation>
    <scope>NUCLEOTIDE SEQUENCE</scope>
    <source>
        <strain evidence="2">BAW_Kor-Di-RS1</strain>
        <tissue evidence="2">Whole-body</tissue>
    </source>
</reference>
<comment type="caution">
    <text evidence="2">The sequence shown here is derived from an EMBL/GenBank/DDBJ whole genome shotgun (WGS) entry which is preliminary data.</text>
</comment>
<evidence type="ECO:0000313" key="2">
    <source>
        <dbReference type="EMBL" id="KAF9412881.1"/>
    </source>
</evidence>
<organism evidence="2 3">
    <name type="scientific">Spodoptera exigua</name>
    <name type="common">Beet armyworm</name>
    <name type="synonym">Noctua fulgens</name>
    <dbReference type="NCBI Taxonomy" id="7107"/>
    <lineage>
        <taxon>Eukaryota</taxon>
        <taxon>Metazoa</taxon>
        <taxon>Ecdysozoa</taxon>
        <taxon>Arthropoda</taxon>
        <taxon>Hexapoda</taxon>
        <taxon>Insecta</taxon>
        <taxon>Pterygota</taxon>
        <taxon>Neoptera</taxon>
        <taxon>Endopterygota</taxon>
        <taxon>Lepidoptera</taxon>
        <taxon>Glossata</taxon>
        <taxon>Ditrysia</taxon>
        <taxon>Noctuoidea</taxon>
        <taxon>Noctuidae</taxon>
        <taxon>Amphipyrinae</taxon>
        <taxon>Spodoptera</taxon>
    </lineage>
</organism>
<sequence>MLFSSIVFMNKALRGQLISVVIVCILKSIIAAQTTQSPSDNAEKFDGEFNNFLKDLGTFIYKAKDSSDATKRVEHIRYTTVPVKNYRKSQNVLSAQKSFLGDVLMLKLVSYYEDKYKLTHLIPTTTESITMLKRYSNSVRFANRIDRYRYSQADRKEVQNSKPQNRATDVMARRMQRQKEMEEDEIPEVLTL</sequence>
<keyword evidence="3" id="KW-1185">Reference proteome</keyword>
<feature type="compositionally biased region" description="Acidic residues" evidence="1">
    <location>
        <begin position="181"/>
        <end position="192"/>
    </location>
</feature>
<dbReference type="EMBL" id="JACKWZ010000175">
    <property type="protein sequence ID" value="KAF9412881.1"/>
    <property type="molecule type" value="Genomic_DNA"/>
</dbReference>
<gene>
    <name evidence="2" type="ORF">HW555_008727</name>
</gene>
<dbReference type="AlphaFoldDB" id="A0A835L7J0"/>